<feature type="region of interest" description="Disordered" evidence="1">
    <location>
        <begin position="198"/>
        <end position="222"/>
    </location>
</feature>
<feature type="region of interest" description="Disordered" evidence="1">
    <location>
        <begin position="241"/>
        <end position="280"/>
    </location>
</feature>
<feature type="compositionally biased region" description="Basic and acidic residues" evidence="1">
    <location>
        <begin position="243"/>
        <end position="255"/>
    </location>
</feature>
<evidence type="ECO:0000256" key="1">
    <source>
        <dbReference type="SAM" id="MobiDB-lite"/>
    </source>
</evidence>
<protein>
    <submittedName>
        <fullName evidence="2">Uncharacterized protein</fullName>
    </submittedName>
</protein>
<dbReference type="AlphaFoldDB" id="A0A8R1E626"/>
<proteinExistence type="predicted"/>
<accession>A0A8R1E626</accession>
<evidence type="ECO:0000313" key="3">
    <source>
        <dbReference type="Proteomes" id="UP000005237"/>
    </source>
</evidence>
<organism evidence="2 3">
    <name type="scientific">Caenorhabditis japonica</name>
    <dbReference type="NCBI Taxonomy" id="281687"/>
    <lineage>
        <taxon>Eukaryota</taxon>
        <taxon>Metazoa</taxon>
        <taxon>Ecdysozoa</taxon>
        <taxon>Nematoda</taxon>
        <taxon>Chromadorea</taxon>
        <taxon>Rhabditida</taxon>
        <taxon>Rhabditina</taxon>
        <taxon>Rhabditomorpha</taxon>
        <taxon>Rhabditoidea</taxon>
        <taxon>Rhabditidae</taxon>
        <taxon>Peloderinae</taxon>
        <taxon>Caenorhabditis</taxon>
    </lineage>
</organism>
<keyword evidence="3" id="KW-1185">Reference proteome</keyword>
<name>A0A8R1E626_CAEJA</name>
<reference evidence="3" key="1">
    <citation type="submission" date="2010-08" db="EMBL/GenBank/DDBJ databases">
        <authorList>
            <consortium name="Caenorhabditis japonica Sequencing Consortium"/>
            <person name="Wilson R.K."/>
        </authorList>
    </citation>
    <scope>NUCLEOTIDE SEQUENCE [LARGE SCALE GENOMIC DNA]</scope>
    <source>
        <strain evidence="3">DF5081</strain>
    </source>
</reference>
<feature type="compositionally biased region" description="Polar residues" evidence="1">
    <location>
        <begin position="205"/>
        <end position="215"/>
    </location>
</feature>
<dbReference type="EnsemblMetazoa" id="CJA20081a.1">
    <property type="protein sequence ID" value="CJA20081a.1"/>
    <property type="gene ID" value="WBGene00175652"/>
</dbReference>
<reference evidence="2" key="2">
    <citation type="submission" date="2022-06" db="UniProtKB">
        <authorList>
            <consortium name="EnsemblMetazoa"/>
        </authorList>
    </citation>
    <scope>IDENTIFICATION</scope>
    <source>
        <strain evidence="2">DF5081</strain>
    </source>
</reference>
<evidence type="ECO:0000313" key="2">
    <source>
        <dbReference type="EnsemblMetazoa" id="CJA20081a.1"/>
    </source>
</evidence>
<sequence length="280" mass="31145">MNTSTHRGSNRRTAAKNINSVNELLAAYVKHNDFTMATMKDIMNGTALSEEQYQTLFKANNIGLPAMSQVVLNFVQQMSIMQMQTPQGNFAQILASLAALTNHAEPVKELASPEKKDMFLIDNILVDHLELEDEISMMKSSCKQLQVGNEQTAINNNNTKKLKRKIRTSIEKSATEKEKDVPPIVLDPVNPATEHVVLRSKKSTADCSQGSQSPYSEPVAKSTRSELEAYDIDTIFMALINEKPGDSHKSTKDIVSEYDSGVSQSKPESMHTLKQGWDQK</sequence>
<dbReference type="Proteomes" id="UP000005237">
    <property type="component" value="Unassembled WGS sequence"/>
</dbReference>